<organism evidence="2">
    <name type="scientific">Candidatus Kentrum sp. LPFa</name>
    <dbReference type="NCBI Taxonomy" id="2126335"/>
    <lineage>
        <taxon>Bacteria</taxon>
        <taxon>Pseudomonadati</taxon>
        <taxon>Pseudomonadota</taxon>
        <taxon>Gammaproteobacteria</taxon>
        <taxon>Candidatus Kentrum</taxon>
    </lineage>
</organism>
<protein>
    <submittedName>
        <fullName evidence="2">Uncharacterized protein</fullName>
    </submittedName>
</protein>
<proteinExistence type="predicted"/>
<evidence type="ECO:0000313" key="2">
    <source>
        <dbReference type="EMBL" id="VFK10053.1"/>
    </source>
</evidence>
<evidence type="ECO:0000256" key="1">
    <source>
        <dbReference type="SAM" id="MobiDB-lite"/>
    </source>
</evidence>
<feature type="region of interest" description="Disordered" evidence="1">
    <location>
        <begin position="1"/>
        <end position="20"/>
    </location>
</feature>
<accession>A0A450VZ30</accession>
<dbReference type="AlphaFoldDB" id="A0A450VZ30"/>
<evidence type="ECO:0000313" key="3">
    <source>
        <dbReference type="EMBL" id="VFK32860.1"/>
    </source>
</evidence>
<name>A0A450VZ30_9GAMM</name>
<gene>
    <name evidence="2" type="ORF">BECKLPF1236A_GA0070988_1003115</name>
    <name evidence="3" type="ORF">BECKLPF1236C_GA0070990_101844</name>
</gene>
<dbReference type="EMBL" id="CAADFP010000184">
    <property type="protein sequence ID" value="VFK32860.1"/>
    <property type="molecule type" value="Genomic_DNA"/>
</dbReference>
<dbReference type="EMBL" id="CAADFM010000031">
    <property type="protein sequence ID" value="VFK10053.1"/>
    <property type="molecule type" value="Genomic_DNA"/>
</dbReference>
<reference evidence="2" key="1">
    <citation type="submission" date="2019-02" db="EMBL/GenBank/DDBJ databases">
        <authorList>
            <person name="Gruber-Vodicka R. H."/>
            <person name="Seah K. B. B."/>
        </authorList>
    </citation>
    <scope>NUCLEOTIDE SEQUENCE</scope>
    <source>
        <strain evidence="2">BECK_S312</strain>
        <strain evidence="3">BECK_S426</strain>
    </source>
</reference>
<sequence>MIPRISKTSGKKSPKPVFTRETITEPETVIAVRLSPVEAKTVRGELAISQETRPAGLIHEWIAEK</sequence>